<name>A0AB39HVP2_9BACI</name>
<evidence type="ECO:0000259" key="2">
    <source>
        <dbReference type="Pfam" id="PF03972"/>
    </source>
</evidence>
<dbReference type="PANTHER" id="PTHR16943:SF8">
    <property type="entry name" value="2-METHYLCITRATE DEHYDRATASE"/>
    <property type="match status" value="1"/>
</dbReference>
<dbReference type="EMBL" id="CP162599">
    <property type="protein sequence ID" value="XDK34510.1"/>
    <property type="molecule type" value="Genomic_DNA"/>
</dbReference>
<reference evidence="4" key="1">
    <citation type="submission" date="2024-07" db="EMBL/GenBank/DDBJ databases">
        <title>Halotolerant mesophilic bacterium Ornithinibacillus sp. 4-3, sp. nov., isolated from soil.</title>
        <authorList>
            <person name="Sidarenka A.V."/>
            <person name="Guliayeva D.E."/>
            <person name="Leanovich S.I."/>
            <person name="Hileuskaya K.S."/>
            <person name="Akhremchuk A.E."/>
            <person name="Sikolenko M.A."/>
            <person name="Valentovich L.N."/>
        </authorList>
    </citation>
    <scope>NUCLEOTIDE SEQUENCE</scope>
    <source>
        <strain evidence="4">4-3</strain>
    </source>
</reference>
<dbReference type="Pfam" id="PF03972">
    <property type="entry name" value="MmgE_PrpD_N"/>
    <property type="match status" value="1"/>
</dbReference>
<dbReference type="InterPro" id="IPR045337">
    <property type="entry name" value="MmgE_PrpD_C"/>
</dbReference>
<evidence type="ECO:0000313" key="4">
    <source>
        <dbReference type="EMBL" id="XDK34510.1"/>
    </source>
</evidence>
<organism evidence="4">
    <name type="scientific">Ornithinibacillus sp. 4-3</name>
    <dbReference type="NCBI Taxonomy" id="3231488"/>
    <lineage>
        <taxon>Bacteria</taxon>
        <taxon>Bacillati</taxon>
        <taxon>Bacillota</taxon>
        <taxon>Bacilli</taxon>
        <taxon>Bacillales</taxon>
        <taxon>Bacillaceae</taxon>
        <taxon>Ornithinibacillus</taxon>
    </lineage>
</organism>
<feature type="domain" description="MmgE/PrpD C-terminal" evidence="3">
    <location>
        <begin position="267"/>
        <end position="422"/>
    </location>
</feature>
<dbReference type="Gene3D" id="1.10.4100.10">
    <property type="entry name" value="2-methylcitrate dehydratase PrpD"/>
    <property type="match status" value="1"/>
</dbReference>
<protein>
    <submittedName>
        <fullName evidence="4">MmgE/PrpD family protein</fullName>
    </submittedName>
</protein>
<dbReference type="Pfam" id="PF19305">
    <property type="entry name" value="MmgE_PrpD_C"/>
    <property type="match status" value="1"/>
</dbReference>
<dbReference type="RefSeq" id="WP_368655181.1">
    <property type="nucleotide sequence ID" value="NZ_CP162599.1"/>
</dbReference>
<dbReference type="AlphaFoldDB" id="A0AB39HVP2"/>
<feature type="domain" description="MmgE/PrpD N-terminal" evidence="2">
    <location>
        <begin position="10"/>
        <end position="245"/>
    </location>
</feature>
<evidence type="ECO:0000256" key="1">
    <source>
        <dbReference type="ARBA" id="ARBA00006174"/>
    </source>
</evidence>
<dbReference type="PANTHER" id="PTHR16943">
    <property type="entry name" value="2-METHYLCITRATE DEHYDRATASE-RELATED"/>
    <property type="match status" value="1"/>
</dbReference>
<proteinExistence type="inferred from homology"/>
<gene>
    <name evidence="4" type="ORF">AB4Y30_06375</name>
</gene>
<accession>A0AB39HVP2</accession>
<dbReference type="InterPro" id="IPR045336">
    <property type="entry name" value="MmgE_PrpD_N"/>
</dbReference>
<sequence length="450" mass="49587">MNTTEACGIFIENFELSSVTQSAIEHTKNAIIDTIGVMIAAKDEPVVTKLLKYLEQANLLQQEGGQSTIIPFSYKTNARDAAWVMGTLAHALDFDDTSLVMKGHPSAILIPAILSLAEKYNRSGKEVLEGYICGLEVTHQLAKQHASQGWHTTATYGTLGAAAASAKIIGLSQQQIRYALGIAASSASGLRANFGTMTKPLHAGQAAAAGVFAALLAEQDVTANSNVLEADFGYGDVFHHDQDFENLSFSVDSLYLESNGLNVKMNPSCSMTHRPIDAVFSLITKHQLDPEQLETIECSISKRAASILRYHQPKDEMEAKFSLEYCIASAVLNQEVSLAQFHDDQVKRTDIQRMMKQVIILAEEDKEEEKATVTIKTKEGDIYTKTVTHPIGSSQKALSRAQLKQKFSECVNHIMTDEQQHSAFAYLEKLEEIDDIRRLLKSLTLEFQKN</sequence>
<dbReference type="InterPro" id="IPR005656">
    <property type="entry name" value="MmgE_PrpD"/>
</dbReference>
<dbReference type="InterPro" id="IPR042183">
    <property type="entry name" value="MmgE/PrpD_sf_1"/>
</dbReference>
<dbReference type="SUPFAM" id="SSF103378">
    <property type="entry name" value="2-methylcitrate dehydratase PrpD"/>
    <property type="match status" value="1"/>
</dbReference>
<dbReference type="InterPro" id="IPR036148">
    <property type="entry name" value="MmgE/PrpD_sf"/>
</dbReference>
<comment type="similarity">
    <text evidence="1">Belongs to the PrpD family.</text>
</comment>
<dbReference type="GO" id="GO:0016829">
    <property type="term" value="F:lyase activity"/>
    <property type="evidence" value="ECO:0007669"/>
    <property type="project" value="InterPro"/>
</dbReference>
<dbReference type="InterPro" id="IPR042188">
    <property type="entry name" value="MmgE/PrpD_sf_2"/>
</dbReference>
<evidence type="ECO:0000259" key="3">
    <source>
        <dbReference type="Pfam" id="PF19305"/>
    </source>
</evidence>
<dbReference type="Gene3D" id="3.30.1330.120">
    <property type="entry name" value="2-methylcitrate dehydratase PrpD"/>
    <property type="match status" value="1"/>
</dbReference>